<accession>A0A9D6Z2C5</accession>
<feature type="transmembrane region" description="Helical" evidence="1">
    <location>
        <begin position="14"/>
        <end position="44"/>
    </location>
</feature>
<sequence length="192" mass="21058">MDALKLLLAFAPWIAFWIISAGHSMASLQIGICVAAALVIIMGVTRLHRGLILWAGVVFFACALVTVVLFKNLWVIQHLGILASGTLFVAALASIVIGQPFTESYARDHVPRELWDSPPFIRSCYTVTGVWGMIFLANTLVNVAKPYSPALGEWFFRGVEFCILVSGVIFTTVYSNHMKKKRAPRVAHGPQG</sequence>
<evidence type="ECO:0000256" key="1">
    <source>
        <dbReference type="SAM" id="Phobius"/>
    </source>
</evidence>
<dbReference type="EMBL" id="JACRDE010000122">
    <property type="protein sequence ID" value="MBI5248639.1"/>
    <property type="molecule type" value="Genomic_DNA"/>
</dbReference>
<reference evidence="2" key="1">
    <citation type="submission" date="2020-07" db="EMBL/GenBank/DDBJ databases">
        <title>Huge and variable diversity of episymbiotic CPR bacteria and DPANN archaea in groundwater ecosystems.</title>
        <authorList>
            <person name="He C.Y."/>
            <person name="Keren R."/>
            <person name="Whittaker M."/>
            <person name="Farag I.F."/>
            <person name="Doudna J."/>
            <person name="Cate J.H.D."/>
            <person name="Banfield J.F."/>
        </authorList>
    </citation>
    <scope>NUCLEOTIDE SEQUENCE</scope>
    <source>
        <strain evidence="2">NC_groundwater_1664_Pr3_B-0.1um_52_9</strain>
    </source>
</reference>
<feature type="transmembrane region" description="Helical" evidence="1">
    <location>
        <begin position="119"/>
        <end position="142"/>
    </location>
</feature>
<proteinExistence type="predicted"/>
<keyword evidence="1" id="KW-1133">Transmembrane helix</keyword>
<keyword evidence="1" id="KW-0472">Membrane</keyword>
<organism evidence="2 3">
    <name type="scientific">Desulfomonile tiedjei</name>
    <dbReference type="NCBI Taxonomy" id="2358"/>
    <lineage>
        <taxon>Bacteria</taxon>
        <taxon>Pseudomonadati</taxon>
        <taxon>Thermodesulfobacteriota</taxon>
        <taxon>Desulfomonilia</taxon>
        <taxon>Desulfomonilales</taxon>
        <taxon>Desulfomonilaceae</taxon>
        <taxon>Desulfomonile</taxon>
    </lineage>
</organism>
<protein>
    <recommendedName>
        <fullName evidence="4">Intracellular septation protein A</fullName>
    </recommendedName>
</protein>
<dbReference type="Proteomes" id="UP000807825">
    <property type="component" value="Unassembled WGS sequence"/>
</dbReference>
<name>A0A9D6Z2C5_9BACT</name>
<gene>
    <name evidence="2" type="ORF">HY912_04020</name>
</gene>
<feature type="transmembrane region" description="Helical" evidence="1">
    <location>
        <begin position="76"/>
        <end position="98"/>
    </location>
</feature>
<evidence type="ECO:0008006" key="4">
    <source>
        <dbReference type="Google" id="ProtNLM"/>
    </source>
</evidence>
<evidence type="ECO:0000313" key="3">
    <source>
        <dbReference type="Proteomes" id="UP000807825"/>
    </source>
</evidence>
<comment type="caution">
    <text evidence="2">The sequence shown here is derived from an EMBL/GenBank/DDBJ whole genome shotgun (WGS) entry which is preliminary data.</text>
</comment>
<dbReference type="AlphaFoldDB" id="A0A9D6Z2C5"/>
<feature type="transmembrane region" description="Helical" evidence="1">
    <location>
        <begin position="51"/>
        <end position="70"/>
    </location>
</feature>
<evidence type="ECO:0000313" key="2">
    <source>
        <dbReference type="EMBL" id="MBI5248639.1"/>
    </source>
</evidence>
<keyword evidence="1" id="KW-0812">Transmembrane</keyword>
<feature type="transmembrane region" description="Helical" evidence="1">
    <location>
        <begin position="154"/>
        <end position="175"/>
    </location>
</feature>